<comment type="caution">
    <text evidence="1">The sequence shown here is derived from an EMBL/GenBank/DDBJ whole genome shotgun (WGS) entry which is preliminary data.</text>
</comment>
<reference evidence="1 2" key="1">
    <citation type="submission" date="2019-04" db="EMBL/GenBank/DDBJ databases">
        <authorList>
            <person name="Feng G."/>
            <person name="Zhang J."/>
            <person name="Zhu H."/>
        </authorList>
    </citation>
    <scope>NUCLEOTIDE SEQUENCE [LARGE SCALE GENOMIC DNA]</scope>
    <source>
        <strain evidence="1 2">JCM 17223</strain>
    </source>
</reference>
<accession>A0A4Z0PGD8</accession>
<keyword evidence="2" id="KW-1185">Reference proteome</keyword>
<evidence type="ECO:0000313" key="2">
    <source>
        <dbReference type="Proteomes" id="UP000297739"/>
    </source>
</evidence>
<dbReference type="RefSeq" id="WP_135499042.1">
    <property type="nucleotide sequence ID" value="NZ_SRLD01000040.1"/>
</dbReference>
<organism evidence="1 2">
    <name type="scientific">Hymenobacter elongatus</name>
    <dbReference type="NCBI Taxonomy" id="877208"/>
    <lineage>
        <taxon>Bacteria</taxon>
        <taxon>Pseudomonadati</taxon>
        <taxon>Bacteroidota</taxon>
        <taxon>Cytophagia</taxon>
        <taxon>Cytophagales</taxon>
        <taxon>Hymenobacteraceae</taxon>
        <taxon>Hymenobacter</taxon>
    </lineage>
</organism>
<evidence type="ECO:0000313" key="1">
    <source>
        <dbReference type="EMBL" id="TGE14155.1"/>
    </source>
</evidence>
<dbReference type="EMBL" id="SRLD01000040">
    <property type="protein sequence ID" value="TGE14155.1"/>
    <property type="molecule type" value="Genomic_DNA"/>
</dbReference>
<protein>
    <submittedName>
        <fullName evidence="1">Uncharacterized protein</fullName>
    </submittedName>
</protein>
<dbReference type="AlphaFoldDB" id="A0A4Z0PGD8"/>
<sequence length="219" mass="25179">MYGLPAPVLLDVEGHPLLLTESSKSYQDPHNQPSLTQHVEIGIMLVFPKEPFDKDGNPRRMSLDSLTEQQKIDYVLLQGLINNCIINAEDINRKLKRADRIISFGPKALDGVEPTLDFMGSKNRVLCFVRTTEPYKALADKPLRRSFDRFVIYRNIFTHGKLRIRMPEGLFYIEHIDNHAKKTAYMSIDVEVVEVFLATYSQLSQLLKDIEALWTKENS</sequence>
<gene>
    <name evidence="1" type="ORF">E5J99_17120</name>
</gene>
<name>A0A4Z0PGD8_9BACT</name>
<dbReference type="OrthoDB" id="9923591at2"/>
<dbReference type="Proteomes" id="UP000297739">
    <property type="component" value="Unassembled WGS sequence"/>
</dbReference>
<proteinExistence type="predicted"/>